<dbReference type="AlphaFoldDB" id="A0AAX1UN86"/>
<name>A0AAX1UN86_CERSP</name>
<sequence>MRLGILAACLTLTAGAALADPVEGVWQTEPDEGAFAHVTMAPCGPKICGTIGRTFREGAEYVSPNRGKTIVWDMVPEGRGRYGEGRIWQPSTGKIYRSKMALEGDRLKVSGCIGPFCRGQTWVRVK</sequence>
<proteinExistence type="predicted"/>
<dbReference type="PANTHER" id="PTHR36919:SF3">
    <property type="entry name" value="BLL5882 PROTEIN"/>
    <property type="match status" value="1"/>
</dbReference>
<reference evidence="3 4" key="1">
    <citation type="submission" date="2018-08" db="EMBL/GenBank/DDBJ databases">
        <title>Draft genome sequence of Rhodobacter sphaeroides FY.</title>
        <authorList>
            <person name="Rayyan A."/>
            <person name="Meyer T.E."/>
            <person name="Kyndt J.A."/>
        </authorList>
    </citation>
    <scope>NUCLEOTIDE SEQUENCE [LARGE SCALE GENOMIC DNA]</scope>
    <source>
        <strain evidence="3 4">FY</strain>
    </source>
</reference>
<feature type="signal peptide" evidence="1">
    <location>
        <begin position="1"/>
        <end position="19"/>
    </location>
</feature>
<organism evidence="3 4">
    <name type="scientific">Cereibacter sphaeroides</name>
    <name type="common">Rhodobacter sphaeroides</name>
    <dbReference type="NCBI Taxonomy" id="1063"/>
    <lineage>
        <taxon>Bacteria</taxon>
        <taxon>Pseudomonadati</taxon>
        <taxon>Pseudomonadota</taxon>
        <taxon>Alphaproteobacteria</taxon>
        <taxon>Rhodobacterales</taxon>
        <taxon>Paracoccaceae</taxon>
        <taxon>Cereibacter</taxon>
    </lineage>
</organism>
<accession>A0AAX1UN86</accession>
<dbReference type="Proteomes" id="UP000266305">
    <property type="component" value="Unassembled WGS sequence"/>
</dbReference>
<evidence type="ECO:0000259" key="2">
    <source>
        <dbReference type="Pfam" id="PF09917"/>
    </source>
</evidence>
<evidence type="ECO:0000313" key="3">
    <source>
        <dbReference type="EMBL" id="RHZ96171.1"/>
    </source>
</evidence>
<feature type="domain" description="DUF2147" evidence="2">
    <location>
        <begin position="24"/>
        <end position="124"/>
    </location>
</feature>
<feature type="chain" id="PRO_5043679353" evidence="1">
    <location>
        <begin position="20"/>
        <end position="126"/>
    </location>
</feature>
<comment type="caution">
    <text evidence="3">The sequence shown here is derived from an EMBL/GenBank/DDBJ whole genome shotgun (WGS) entry which is preliminary data.</text>
</comment>
<evidence type="ECO:0000256" key="1">
    <source>
        <dbReference type="SAM" id="SignalP"/>
    </source>
</evidence>
<dbReference type="PANTHER" id="PTHR36919">
    <property type="entry name" value="BLR1215 PROTEIN"/>
    <property type="match status" value="1"/>
</dbReference>
<dbReference type="RefSeq" id="WP_118999878.1">
    <property type="nucleotide sequence ID" value="NZ_QWGP01000006.1"/>
</dbReference>
<keyword evidence="1" id="KW-0732">Signal</keyword>
<dbReference type="EMBL" id="QWGP01000006">
    <property type="protein sequence ID" value="RHZ96171.1"/>
    <property type="molecule type" value="Genomic_DNA"/>
</dbReference>
<dbReference type="InterPro" id="IPR019223">
    <property type="entry name" value="DUF2147"/>
</dbReference>
<dbReference type="Gene3D" id="2.40.128.520">
    <property type="match status" value="1"/>
</dbReference>
<gene>
    <name evidence="3" type="ORF">D1114_08415</name>
</gene>
<protein>
    <submittedName>
        <fullName evidence="3">DUF2147 domain-containing protein</fullName>
    </submittedName>
</protein>
<evidence type="ECO:0000313" key="4">
    <source>
        <dbReference type="Proteomes" id="UP000266305"/>
    </source>
</evidence>
<dbReference type="Pfam" id="PF09917">
    <property type="entry name" value="DUF2147"/>
    <property type="match status" value="1"/>
</dbReference>